<dbReference type="InterPro" id="IPR020103">
    <property type="entry name" value="PsdUridine_synth_cat_dom_sf"/>
</dbReference>
<dbReference type="PROSITE" id="PS01129">
    <property type="entry name" value="PSI_RLU"/>
    <property type="match status" value="1"/>
</dbReference>
<evidence type="ECO:0000313" key="3">
    <source>
        <dbReference type="Proteomes" id="UP000013827"/>
    </source>
</evidence>
<evidence type="ECO:0000259" key="1">
    <source>
        <dbReference type="Pfam" id="PF00849"/>
    </source>
</evidence>
<dbReference type="InterPro" id="IPR006224">
    <property type="entry name" value="PsdUridine_synth_RluA-like_CS"/>
</dbReference>
<dbReference type="Pfam" id="PF00849">
    <property type="entry name" value="PseudoU_synth_2"/>
    <property type="match status" value="1"/>
</dbReference>
<protein>
    <recommendedName>
        <fullName evidence="1">Pseudouridine synthase RsuA/RluA-like domain-containing protein</fullName>
    </recommendedName>
</protein>
<dbReference type="AlphaFoldDB" id="A0A0D3IX60"/>
<dbReference type="PaxDb" id="2903-EOD15845"/>
<feature type="domain" description="Pseudouridine synthase RsuA/RluA-like" evidence="1">
    <location>
        <begin position="33"/>
        <end position="170"/>
    </location>
</feature>
<dbReference type="EnsemblProtists" id="EOD15845">
    <property type="protein sequence ID" value="EOD15845"/>
    <property type="gene ID" value="EMIHUDRAFT_459247"/>
</dbReference>
<sequence>MLCVLLGSLRPSHAPSRACPPAASLVLSDEGDWLAASKPAGITVHEGSDSLLAALRADGYGELLPVHRLDRDTSGVLLLAKRPEAAAALQAALAETAVKQYRGVLVGVPPARRGRWAGALSNRAEGRRNPRGVSAETAYDLVSDNGFLASADLTLAVGGRTHQIRRHAASAGSPIFGDRRYGNPRRNAQLQERYGFDGMALHASLLRLVVDGVAFEFEAPLPASWSALGALDGS</sequence>
<accession>A0A0D3IX60</accession>
<dbReference type="KEGG" id="ehx:EMIHUDRAFT_459247"/>
<keyword evidence="3" id="KW-1185">Reference proteome</keyword>
<dbReference type="RefSeq" id="XP_005783331.1">
    <property type="nucleotide sequence ID" value="XM_005783274.1"/>
</dbReference>
<dbReference type="PANTHER" id="PTHR21600">
    <property type="entry name" value="MITOCHONDRIAL RNA PSEUDOURIDINE SYNTHASE"/>
    <property type="match status" value="1"/>
</dbReference>
<evidence type="ECO:0000313" key="2">
    <source>
        <dbReference type="EnsemblProtists" id="EOD15845"/>
    </source>
</evidence>
<organism evidence="2 3">
    <name type="scientific">Emiliania huxleyi (strain CCMP1516)</name>
    <dbReference type="NCBI Taxonomy" id="280463"/>
    <lineage>
        <taxon>Eukaryota</taxon>
        <taxon>Haptista</taxon>
        <taxon>Haptophyta</taxon>
        <taxon>Prymnesiophyceae</taxon>
        <taxon>Isochrysidales</taxon>
        <taxon>Noelaerhabdaceae</taxon>
        <taxon>Emiliania</taxon>
    </lineage>
</organism>
<dbReference type="RefSeq" id="XP_005768274.1">
    <property type="nucleotide sequence ID" value="XM_005768217.1"/>
</dbReference>
<reference evidence="2" key="2">
    <citation type="submission" date="2024-10" db="UniProtKB">
        <authorList>
            <consortium name="EnsemblProtists"/>
        </authorList>
    </citation>
    <scope>IDENTIFICATION</scope>
</reference>
<dbReference type="GO" id="GO:0001522">
    <property type="term" value="P:pseudouridine synthesis"/>
    <property type="evidence" value="ECO:0007669"/>
    <property type="project" value="InterPro"/>
</dbReference>
<dbReference type="SUPFAM" id="SSF55120">
    <property type="entry name" value="Pseudouridine synthase"/>
    <property type="match status" value="1"/>
</dbReference>
<dbReference type="GO" id="GO:0003723">
    <property type="term" value="F:RNA binding"/>
    <property type="evidence" value="ECO:0007669"/>
    <property type="project" value="InterPro"/>
</dbReference>
<dbReference type="GeneID" id="17276176"/>
<dbReference type="EnsemblProtists" id="EOD30902">
    <property type="protein sequence ID" value="EOD30902"/>
    <property type="gene ID" value="EMIHUDRAFT_456425"/>
</dbReference>
<name>A0A0D3IX60_EMIH1</name>
<dbReference type="HOGENOM" id="CLU_016902_11_4_1"/>
<dbReference type="GeneID" id="17261993"/>
<dbReference type="CDD" id="cd02869">
    <property type="entry name" value="PseudoU_synth_RluA_like"/>
    <property type="match status" value="1"/>
</dbReference>
<dbReference type="KEGG" id="ehx:EMIHUDRAFT_456425"/>
<reference evidence="3" key="1">
    <citation type="journal article" date="2013" name="Nature">
        <title>Pan genome of the phytoplankton Emiliania underpins its global distribution.</title>
        <authorList>
            <person name="Read B.A."/>
            <person name="Kegel J."/>
            <person name="Klute M.J."/>
            <person name="Kuo A."/>
            <person name="Lefebvre S.C."/>
            <person name="Maumus F."/>
            <person name="Mayer C."/>
            <person name="Miller J."/>
            <person name="Monier A."/>
            <person name="Salamov A."/>
            <person name="Young J."/>
            <person name="Aguilar M."/>
            <person name="Claverie J.M."/>
            <person name="Frickenhaus S."/>
            <person name="Gonzalez K."/>
            <person name="Herman E.K."/>
            <person name="Lin Y.C."/>
            <person name="Napier J."/>
            <person name="Ogata H."/>
            <person name="Sarno A.F."/>
            <person name="Shmutz J."/>
            <person name="Schroeder D."/>
            <person name="de Vargas C."/>
            <person name="Verret F."/>
            <person name="von Dassow P."/>
            <person name="Valentin K."/>
            <person name="Van de Peer Y."/>
            <person name="Wheeler G."/>
            <person name="Dacks J.B."/>
            <person name="Delwiche C.F."/>
            <person name="Dyhrman S.T."/>
            <person name="Glockner G."/>
            <person name="John U."/>
            <person name="Richards T."/>
            <person name="Worden A.Z."/>
            <person name="Zhang X."/>
            <person name="Grigoriev I.V."/>
            <person name="Allen A.E."/>
            <person name="Bidle K."/>
            <person name="Borodovsky M."/>
            <person name="Bowler C."/>
            <person name="Brownlee C."/>
            <person name="Cock J.M."/>
            <person name="Elias M."/>
            <person name="Gladyshev V.N."/>
            <person name="Groth M."/>
            <person name="Guda C."/>
            <person name="Hadaegh A."/>
            <person name="Iglesias-Rodriguez M.D."/>
            <person name="Jenkins J."/>
            <person name="Jones B.M."/>
            <person name="Lawson T."/>
            <person name="Leese F."/>
            <person name="Lindquist E."/>
            <person name="Lobanov A."/>
            <person name="Lomsadze A."/>
            <person name="Malik S.B."/>
            <person name="Marsh M.E."/>
            <person name="Mackinder L."/>
            <person name="Mock T."/>
            <person name="Mueller-Roeber B."/>
            <person name="Pagarete A."/>
            <person name="Parker M."/>
            <person name="Probert I."/>
            <person name="Quesneville H."/>
            <person name="Raines C."/>
            <person name="Rensing S.A."/>
            <person name="Riano-Pachon D.M."/>
            <person name="Richier S."/>
            <person name="Rokitta S."/>
            <person name="Shiraiwa Y."/>
            <person name="Soanes D.M."/>
            <person name="van der Giezen M."/>
            <person name="Wahlund T.M."/>
            <person name="Williams B."/>
            <person name="Wilson W."/>
            <person name="Wolfe G."/>
            <person name="Wurch L.L."/>
        </authorList>
    </citation>
    <scope>NUCLEOTIDE SEQUENCE</scope>
</reference>
<dbReference type="Proteomes" id="UP000013827">
    <property type="component" value="Unassembled WGS sequence"/>
</dbReference>
<dbReference type="OMA" id="INASFRI"/>
<dbReference type="eggNOG" id="KOG1919">
    <property type="taxonomic scope" value="Eukaryota"/>
</dbReference>
<dbReference type="GO" id="GO:0009982">
    <property type="term" value="F:pseudouridine synthase activity"/>
    <property type="evidence" value="ECO:0007669"/>
    <property type="project" value="InterPro"/>
</dbReference>
<dbReference type="InterPro" id="IPR050188">
    <property type="entry name" value="RluA_PseudoU_synthase"/>
</dbReference>
<dbReference type="InterPro" id="IPR006145">
    <property type="entry name" value="PsdUridine_synth_RsuA/RluA"/>
</dbReference>
<dbReference type="STRING" id="2903.R1DMV5"/>
<proteinExistence type="predicted"/>
<dbReference type="Gene3D" id="3.30.2350.10">
    <property type="entry name" value="Pseudouridine synthase"/>
    <property type="match status" value="1"/>
</dbReference>